<evidence type="ECO:0000313" key="3">
    <source>
        <dbReference type="Proteomes" id="UP000188533"/>
    </source>
</evidence>
<dbReference type="InterPro" id="IPR007361">
    <property type="entry name" value="DUF427"/>
</dbReference>
<keyword evidence="3" id="KW-1185">Reference proteome</keyword>
<protein>
    <submittedName>
        <fullName evidence="2">DUF427-domain-containing protein</fullName>
    </submittedName>
</protein>
<dbReference type="Pfam" id="PF04248">
    <property type="entry name" value="NTP_transf_9"/>
    <property type="match status" value="2"/>
</dbReference>
<accession>A0A1Q3EKF9</accession>
<reference evidence="2 3" key="1">
    <citation type="submission" date="2016-08" db="EMBL/GenBank/DDBJ databases">
        <authorList>
            <consortium name="Lentinula edodes genome sequencing consortium"/>
            <person name="Sakamoto Y."/>
            <person name="Nakade K."/>
            <person name="Sato S."/>
            <person name="Yoshida Y."/>
            <person name="Miyazaki K."/>
            <person name="Natsume S."/>
            <person name="Konno N."/>
        </authorList>
    </citation>
    <scope>NUCLEOTIDE SEQUENCE [LARGE SCALE GENOMIC DNA]</scope>
    <source>
        <strain evidence="2 3">NBRC 111202</strain>
    </source>
</reference>
<feature type="domain" description="DUF427" evidence="1">
    <location>
        <begin position="24"/>
        <end position="98"/>
    </location>
</feature>
<reference evidence="2 3" key="2">
    <citation type="submission" date="2017-02" db="EMBL/GenBank/DDBJ databases">
        <title>A genome survey and senescence transcriptome analysis in Lentinula edodes.</title>
        <authorList>
            <person name="Sakamoto Y."/>
            <person name="Nakade K."/>
            <person name="Sato S."/>
            <person name="Yoshida Y."/>
            <person name="Miyazaki K."/>
            <person name="Natsume S."/>
            <person name="Konno N."/>
        </authorList>
    </citation>
    <scope>NUCLEOTIDE SEQUENCE [LARGE SCALE GENOMIC DNA]</scope>
    <source>
        <strain evidence="2 3">NBRC 111202</strain>
    </source>
</reference>
<comment type="caution">
    <text evidence="2">The sequence shown here is derived from an EMBL/GenBank/DDBJ whole genome shotgun (WGS) entry which is preliminary data.</text>
</comment>
<dbReference type="AlphaFoldDB" id="A0A1Q3EKF9"/>
<proteinExistence type="predicted"/>
<evidence type="ECO:0000259" key="1">
    <source>
        <dbReference type="Pfam" id="PF04248"/>
    </source>
</evidence>
<dbReference type="Gene3D" id="2.170.150.40">
    <property type="entry name" value="Domain of unknown function (DUF427)"/>
    <property type="match status" value="2"/>
</dbReference>
<dbReference type="EMBL" id="BDGU01000483">
    <property type="protein sequence ID" value="GAW07707.1"/>
    <property type="molecule type" value="Genomic_DNA"/>
</dbReference>
<dbReference type="InterPro" id="IPR038694">
    <property type="entry name" value="DUF427_sf"/>
</dbReference>
<sequence>MSSASVSVPPDLTKIHIEDCLKRVRAFLGGFFIVDTRKAKLVWEHQWYPQYYFPNNELPSKFLDDDSKQSLPDGATKYDIVVGDKRAPGAVIVFGDSNGELTGLFKIGYNSMERWFEEDEQVFVHPKDPYKRVDVLQSSRHVRVEVHGVEVANTHKPRLLFETNLPVRTYIPQTDCKLELLTASDLQTPCPYKGVASYYHVQTGPDRKAENVVWWYRNPNVECVAISGYYAFYDELVDIWIDGEKQSRPKTHFVFR</sequence>
<name>A0A1Q3EKF9_LENED</name>
<dbReference type="PANTHER" id="PTHR34310">
    <property type="entry name" value="DUF427 DOMAIN PROTEIN (AFU_ORTHOLOGUE AFUA_3G02220)"/>
    <property type="match status" value="1"/>
</dbReference>
<feature type="domain" description="DUF427" evidence="1">
    <location>
        <begin position="142"/>
        <end position="235"/>
    </location>
</feature>
<dbReference type="Proteomes" id="UP000188533">
    <property type="component" value="Unassembled WGS sequence"/>
</dbReference>
<dbReference type="STRING" id="5353.A0A1Q3EKF9"/>
<dbReference type="PANTHER" id="PTHR34310:SF9">
    <property type="entry name" value="BLR5716 PROTEIN"/>
    <property type="match status" value="1"/>
</dbReference>
<organism evidence="2 3">
    <name type="scientific">Lentinula edodes</name>
    <name type="common">Shiitake mushroom</name>
    <name type="synonym">Lentinus edodes</name>
    <dbReference type="NCBI Taxonomy" id="5353"/>
    <lineage>
        <taxon>Eukaryota</taxon>
        <taxon>Fungi</taxon>
        <taxon>Dikarya</taxon>
        <taxon>Basidiomycota</taxon>
        <taxon>Agaricomycotina</taxon>
        <taxon>Agaricomycetes</taxon>
        <taxon>Agaricomycetidae</taxon>
        <taxon>Agaricales</taxon>
        <taxon>Marasmiineae</taxon>
        <taxon>Omphalotaceae</taxon>
        <taxon>Lentinula</taxon>
    </lineage>
</organism>
<evidence type="ECO:0000313" key="2">
    <source>
        <dbReference type="EMBL" id="GAW07707.1"/>
    </source>
</evidence>
<gene>
    <name evidence="2" type="ORF">LENED_009717</name>
</gene>